<accession>A0A1D3UIN1</accession>
<gene>
    <name evidence="2" type="ORF">TFUB20_00885</name>
</gene>
<dbReference type="OrthoDB" id="1040322at2"/>
<evidence type="ECO:0000313" key="3">
    <source>
        <dbReference type="Proteomes" id="UP000182057"/>
    </source>
</evidence>
<dbReference type="AlphaFoldDB" id="A0A1D3UIN1"/>
<dbReference type="EMBL" id="FMMM01000031">
    <property type="protein sequence ID" value="SCQ19971.1"/>
    <property type="molecule type" value="Genomic_DNA"/>
</dbReference>
<evidence type="ECO:0000313" key="2">
    <source>
        <dbReference type="EMBL" id="SCQ19971.1"/>
    </source>
</evidence>
<feature type="transmembrane region" description="Helical" evidence="1">
    <location>
        <begin position="90"/>
        <end position="110"/>
    </location>
</feature>
<sequence>MGDRKEINELLAAFYAGTTTREEEVRLKAFFDDADLSERWHADRDIFRTLYDPADIALPEGLSDRLEQVLDRYIGAPHRPRKQPSRIRRLYVAVGSVAAAALLCVTLFFIGEHRQPVPITADTFTDPHEAELVATEALALVSMHLNKGLSPFEKARKNMDKTNEVLEKLNLK</sequence>
<protein>
    <submittedName>
        <fullName evidence="2">Uncharacterized protein</fullName>
    </submittedName>
</protein>
<keyword evidence="1" id="KW-0472">Membrane</keyword>
<proteinExistence type="predicted"/>
<organism evidence="2 3">
    <name type="scientific">Tannerella forsythia</name>
    <name type="common">Bacteroides forsythus</name>
    <dbReference type="NCBI Taxonomy" id="28112"/>
    <lineage>
        <taxon>Bacteria</taxon>
        <taxon>Pseudomonadati</taxon>
        <taxon>Bacteroidota</taxon>
        <taxon>Bacteroidia</taxon>
        <taxon>Bacteroidales</taxon>
        <taxon>Tannerellaceae</taxon>
        <taxon>Tannerella</taxon>
    </lineage>
</organism>
<name>A0A1D3UIN1_TANFO</name>
<reference evidence="2 3" key="1">
    <citation type="submission" date="2016-09" db="EMBL/GenBank/DDBJ databases">
        <authorList>
            <person name="Capua I."/>
            <person name="De Benedictis P."/>
            <person name="Joannis T."/>
            <person name="Lombin L.H."/>
            <person name="Cattoli G."/>
        </authorList>
    </citation>
    <scope>NUCLEOTIDE SEQUENCE [LARGE SCALE GENOMIC DNA]</scope>
    <source>
        <strain evidence="2 3">UB20</strain>
    </source>
</reference>
<dbReference type="Proteomes" id="UP000182057">
    <property type="component" value="Unassembled WGS sequence"/>
</dbReference>
<keyword evidence="1" id="KW-1133">Transmembrane helix</keyword>
<dbReference type="RefSeq" id="WP_081328208.1">
    <property type="nucleotide sequence ID" value="NZ_FMML01000026.1"/>
</dbReference>
<keyword evidence="1" id="KW-0812">Transmembrane</keyword>
<evidence type="ECO:0000256" key="1">
    <source>
        <dbReference type="SAM" id="Phobius"/>
    </source>
</evidence>